<protein>
    <submittedName>
        <fullName evidence="7">Lysoplasmalogenase</fullName>
    </submittedName>
</protein>
<keyword evidence="4 6" id="KW-1133">Transmembrane helix</keyword>
<keyword evidence="8" id="KW-1185">Reference proteome</keyword>
<name>A0ABW3TW51_9BACL</name>
<sequence length="220" mass="24338">MARILLMAAIAVMGIIYIFFIPADPVVFKIVMKLIPMALIIALAATTLPLVSKKYKRIIIAGLFICMIADGVIYWFMAGLVTFFIGHLFYIYAFKQAIRKKIPIWVAALLLLYGAAMAIVIAGSQFKIGHVLLGVAIIAYIIVILTMGWMAIRTGFPLAIAGAVLFIFSDSVLAIDRFVIDIPYRDAFVMVTYYAAQFLIALSIGSRVVTYSVKRSNLIR</sequence>
<feature type="transmembrane region" description="Helical" evidence="6">
    <location>
        <begin position="6"/>
        <end position="27"/>
    </location>
</feature>
<keyword evidence="3 6" id="KW-0812">Transmembrane</keyword>
<dbReference type="PANTHER" id="PTHR31885">
    <property type="entry name" value="GH04784P"/>
    <property type="match status" value="1"/>
</dbReference>
<dbReference type="PANTHER" id="PTHR31885:SF6">
    <property type="entry name" value="GH04784P"/>
    <property type="match status" value="1"/>
</dbReference>
<feature type="transmembrane region" description="Helical" evidence="6">
    <location>
        <begin position="102"/>
        <end position="122"/>
    </location>
</feature>
<evidence type="ECO:0000256" key="4">
    <source>
        <dbReference type="ARBA" id="ARBA00022989"/>
    </source>
</evidence>
<comment type="similarity">
    <text evidence="2">Belongs to the TMEM86 family.</text>
</comment>
<evidence type="ECO:0000313" key="8">
    <source>
        <dbReference type="Proteomes" id="UP001597231"/>
    </source>
</evidence>
<dbReference type="InterPro" id="IPR012506">
    <property type="entry name" value="TMEM86B-like"/>
</dbReference>
<evidence type="ECO:0000256" key="3">
    <source>
        <dbReference type="ARBA" id="ARBA00022692"/>
    </source>
</evidence>
<evidence type="ECO:0000313" key="7">
    <source>
        <dbReference type="EMBL" id="MFD1204640.1"/>
    </source>
</evidence>
<feature type="transmembrane region" description="Helical" evidence="6">
    <location>
        <begin position="34"/>
        <end position="52"/>
    </location>
</feature>
<feature type="transmembrane region" description="Helical" evidence="6">
    <location>
        <begin position="58"/>
        <end position="90"/>
    </location>
</feature>
<feature type="transmembrane region" description="Helical" evidence="6">
    <location>
        <begin position="187"/>
        <end position="210"/>
    </location>
</feature>
<dbReference type="Proteomes" id="UP001597231">
    <property type="component" value="Unassembled WGS sequence"/>
</dbReference>
<reference evidence="8" key="1">
    <citation type="journal article" date="2019" name="Int. J. Syst. Evol. Microbiol.">
        <title>The Global Catalogue of Microorganisms (GCM) 10K type strain sequencing project: providing services to taxonomists for standard genome sequencing and annotation.</title>
        <authorList>
            <consortium name="The Broad Institute Genomics Platform"/>
            <consortium name="The Broad Institute Genome Sequencing Center for Infectious Disease"/>
            <person name="Wu L."/>
            <person name="Ma J."/>
        </authorList>
    </citation>
    <scope>NUCLEOTIDE SEQUENCE [LARGE SCALE GENOMIC DNA]</scope>
    <source>
        <strain evidence="8">CCUG 53915</strain>
    </source>
</reference>
<gene>
    <name evidence="7" type="ORF">ACFQ38_05880</name>
</gene>
<evidence type="ECO:0000256" key="5">
    <source>
        <dbReference type="ARBA" id="ARBA00023136"/>
    </source>
</evidence>
<keyword evidence="5 6" id="KW-0472">Membrane</keyword>
<dbReference type="RefSeq" id="WP_336825412.1">
    <property type="nucleotide sequence ID" value="NZ_JBHTLT010000028.1"/>
</dbReference>
<comment type="subcellular location">
    <subcellularLocation>
        <location evidence="1">Membrane</location>
        <topology evidence="1">Multi-pass membrane protein</topology>
    </subcellularLocation>
</comment>
<accession>A0ABW3TW51</accession>
<dbReference type="Pfam" id="PF07947">
    <property type="entry name" value="YhhN"/>
    <property type="match status" value="1"/>
</dbReference>
<organism evidence="7 8">
    <name type="scientific">Sporosarcina contaminans</name>
    <dbReference type="NCBI Taxonomy" id="633403"/>
    <lineage>
        <taxon>Bacteria</taxon>
        <taxon>Bacillati</taxon>
        <taxon>Bacillota</taxon>
        <taxon>Bacilli</taxon>
        <taxon>Bacillales</taxon>
        <taxon>Caryophanaceae</taxon>
        <taxon>Sporosarcina</taxon>
    </lineage>
</organism>
<dbReference type="EMBL" id="JBHTLT010000028">
    <property type="protein sequence ID" value="MFD1204640.1"/>
    <property type="molecule type" value="Genomic_DNA"/>
</dbReference>
<proteinExistence type="inferred from homology"/>
<comment type="caution">
    <text evidence="7">The sequence shown here is derived from an EMBL/GenBank/DDBJ whole genome shotgun (WGS) entry which is preliminary data.</text>
</comment>
<evidence type="ECO:0000256" key="6">
    <source>
        <dbReference type="SAM" id="Phobius"/>
    </source>
</evidence>
<evidence type="ECO:0000256" key="1">
    <source>
        <dbReference type="ARBA" id="ARBA00004141"/>
    </source>
</evidence>
<feature type="transmembrane region" description="Helical" evidence="6">
    <location>
        <begin position="128"/>
        <end position="149"/>
    </location>
</feature>
<evidence type="ECO:0000256" key="2">
    <source>
        <dbReference type="ARBA" id="ARBA00007375"/>
    </source>
</evidence>
<feature type="transmembrane region" description="Helical" evidence="6">
    <location>
        <begin position="156"/>
        <end position="175"/>
    </location>
</feature>